<dbReference type="InterPro" id="IPR006260">
    <property type="entry name" value="TonB/TolA_C"/>
</dbReference>
<dbReference type="PROSITE" id="PS52015">
    <property type="entry name" value="TONB_CTD"/>
    <property type="match status" value="1"/>
</dbReference>
<evidence type="ECO:0000256" key="2">
    <source>
        <dbReference type="ARBA" id="ARBA00022692"/>
    </source>
</evidence>
<feature type="domain" description="TonB C-terminal" evidence="5">
    <location>
        <begin position="1"/>
        <end position="71"/>
    </location>
</feature>
<evidence type="ECO:0000256" key="4">
    <source>
        <dbReference type="ARBA" id="ARBA00023136"/>
    </source>
</evidence>
<dbReference type="RefSeq" id="WP_160230002.1">
    <property type="nucleotide sequence ID" value="NZ_CP043925.1"/>
</dbReference>
<proteinExistence type="predicted"/>
<dbReference type="NCBIfam" id="TIGR01352">
    <property type="entry name" value="tonB_Cterm"/>
    <property type="match status" value="1"/>
</dbReference>
<name>A0A6I7D484_9GAMM</name>
<reference evidence="6 7" key="1">
    <citation type="submission" date="2019-09" db="EMBL/GenBank/DDBJ databases">
        <title>Emergence of a chromosome-mediated tetracycline resistance gene in Proteus strain.</title>
        <authorList>
            <person name="He D."/>
            <person name="Wang L."/>
        </authorList>
    </citation>
    <scope>NUCLEOTIDE SEQUENCE [LARGE SCALE GENOMIC DNA]</scope>
    <source>
        <strain evidence="6 7">T60</strain>
    </source>
</reference>
<comment type="subcellular location">
    <subcellularLocation>
        <location evidence="1">Membrane</location>
        <topology evidence="1">Single-pass membrane protein</topology>
    </subcellularLocation>
</comment>
<dbReference type="InterPro" id="IPR037682">
    <property type="entry name" value="TonB_C"/>
</dbReference>
<dbReference type="Pfam" id="PF03544">
    <property type="entry name" value="TonB_C"/>
    <property type="match status" value="1"/>
</dbReference>
<dbReference type="GO" id="GO:0016020">
    <property type="term" value="C:membrane"/>
    <property type="evidence" value="ECO:0007669"/>
    <property type="project" value="UniProtKB-SubCell"/>
</dbReference>
<sequence length="71" mass="7542">MNAPDTAPKTGDMILQLDVDPQGVPTVVLLKSGSGDMSIDNAVIDAAYQWHFNGSPARKGNVLLISVQFSQ</sequence>
<keyword evidence="3" id="KW-1133">Transmembrane helix</keyword>
<dbReference type="KEGG" id="pcol:F1325_03660"/>
<evidence type="ECO:0000256" key="3">
    <source>
        <dbReference type="ARBA" id="ARBA00022989"/>
    </source>
</evidence>
<dbReference type="Proteomes" id="UP000464700">
    <property type="component" value="Chromosome"/>
</dbReference>
<evidence type="ECO:0000313" key="7">
    <source>
        <dbReference type="Proteomes" id="UP000464700"/>
    </source>
</evidence>
<evidence type="ECO:0000259" key="5">
    <source>
        <dbReference type="PROSITE" id="PS52015"/>
    </source>
</evidence>
<keyword evidence="4" id="KW-0472">Membrane</keyword>
<organism evidence="6 7">
    <name type="scientific">Proteus columbae</name>
    <dbReference type="NCBI Taxonomy" id="1987580"/>
    <lineage>
        <taxon>Bacteria</taxon>
        <taxon>Pseudomonadati</taxon>
        <taxon>Pseudomonadota</taxon>
        <taxon>Gammaproteobacteria</taxon>
        <taxon>Enterobacterales</taxon>
        <taxon>Morganellaceae</taxon>
        <taxon>Proteus</taxon>
    </lineage>
</organism>
<dbReference type="SUPFAM" id="SSF74653">
    <property type="entry name" value="TolA/TonB C-terminal domain"/>
    <property type="match status" value="1"/>
</dbReference>
<dbReference type="EMBL" id="CP043925">
    <property type="protein sequence ID" value="QHN09615.1"/>
    <property type="molecule type" value="Genomic_DNA"/>
</dbReference>
<gene>
    <name evidence="6" type="ORF">F1325_03660</name>
</gene>
<keyword evidence="2" id="KW-0812">Transmembrane</keyword>
<accession>A0A6I7D484</accession>
<dbReference type="GO" id="GO:0055085">
    <property type="term" value="P:transmembrane transport"/>
    <property type="evidence" value="ECO:0007669"/>
    <property type="project" value="InterPro"/>
</dbReference>
<evidence type="ECO:0000256" key="1">
    <source>
        <dbReference type="ARBA" id="ARBA00004167"/>
    </source>
</evidence>
<dbReference type="AlphaFoldDB" id="A0A6I7D484"/>
<keyword evidence="7" id="KW-1185">Reference proteome</keyword>
<protein>
    <submittedName>
        <fullName evidence="6">TonB family protein</fullName>
    </submittedName>
</protein>
<evidence type="ECO:0000313" key="6">
    <source>
        <dbReference type="EMBL" id="QHN09615.1"/>
    </source>
</evidence>
<dbReference type="Gene3D" id="3.30.1150.10">
    <property type="match status" value="1"/>
</dbReference>